<sequence>MPARIRHEDGLHTTQLTRKELAVLTHFAKGGMKREVAQALEIAEGTVSSHLGHIANKLVVSGLPAILHAAYTRNILKPAEPQSIETTEFSAAERRIWHAATESTYGALARAAGLSQQEAVGQLKTLMRRVGAVNRAHFVALGHAHGVLTPS</sequence>
<dbReference type="SMART" id="SM00421">
    <property type="entry name" value="HTH_LUXR"/>
    <property type="match status" value="1"/>
</dbReference>
<evidence type="ECO:0000259" key="1">
    <source>
        <dbReference type="PROSITE" id="PS50043"/>
    </source>
</evidence>
<accession>A0ABT0UYK5</accession>
<dbReference type="InterPro" id="IPR016032">
    <property type="entry name" value="Sig_transdc_resp-reg_C-effctor"/>
</dbReference>
<protein>
    <submittedName>
        <fullName evidence="2">LuxR C-terminal-related transcriptional regulator</fullName>
    </submittedName>
</protein>
<name>A0ABT0UYK5_9ACTN</name>
<dbReference type="Proteomes" id="UP001431429">
    <property type="component" value="Unassembled WGS sequence"/>
</dbReference>
<gene>
    <name evidence="2" type="ORF">NBG84_31315</name>
</gene>
<dbReference type="Gene3D" id="1.10.10.10">
    <property type="entry name" value="Winged helix-like DNA-binding domain superfamily/Winged helix DNA-binding domain"/>
    <property type="match status" value="1"/>
</dbReference>
<dbReference type="Pfam" id="PF00196">
    <property type="entry name" value="GerE"/>
    <property type="match status" value="1"/>
</dbReference>
<evidence type="ECO:0000313" key="3">
    <source>
        <dbReference type="Proteomes" id="UP001431429"/>
    </source>
</evidence>
<feature type="domain" description="HTH luxR-type" evidence="1">
    <location>
        <begin position="9"/>
        <end position="74"/>
    </location>
</feature>
<reference evidence="2" key="1">
    <citation type="submission" date="2022-06" db="EMBL/GenBank/DDBJ databases">
        <title>Genome public.</title>
        <authorList>
            <person name="Sun Q."/>
        </authorList>
    </citation>
    <scope>NUCLEOTIDE SEQUENCE</scope>
    <source>
        <strain evidence="2">CWNU-1</strain>
    </source>
</reference>
<dbReference type="RefSeq" id="WP_250923050.1">
    <property type="nucleotide sequence ID" value="NZ_JAMQAW010000042.1"/>
</dbReference>
<dbReference type="InterPro" id="IPR000792">
    <property type="entry name" value="Tscrpt_reg_LuxR_C"/>
</dbReference>
<organism evidence="2 3">
    <name type="scientific">Streptomyces albipurpureus</name>
    <dbReference type="NCBI Taxonomy" id="2897419"/>
    <lineage>
        <taxon>Bacteria</taxon>
        <taxon>Bacillati</taxon>
        <taxon>Actinomycetota</taxon>
        <taxon>Actinomycetes</taxon>
        <taxon>Kitasatosporales</taxon>
        <taxon>Streptomycetaceae</taxon>
        <taxon>Streptomyces</taxon>
    </lineage>
</organism>
<comment type="caution">
    <text evidence="2">The sequence shown here is derived from an EMBL/GenBank/DDBJ whole genome shotgun (WGS) entry which is preliminary data.</text>
</comment>
<dbReference type="PRINTS" id="PR00038">
    <property type="entry name" value="HTHLUXR"/>
</dbReference>
<dbReference type="SUPFAM" id="SSF46894">
    <property type="entry name" value="C-terminal effector domain of the bipartite response regulators"/>
    <property type="match status" value="1"/>
</dbReference>
<proteinExistence type="predicted"/>
<dbReference type="PROSITE" id="PS50043">
    <property type="entry name" value="HTH_LUXR_2"/>
    <property type="match status" value="1"/>
</dbReference>
<dbReference type="InterPro" id="IPR036388">
    <property type="entry name" value="WH-like_DNA-bd_sf"/>
</dbReference>
<dbReference type="EMBL" id="JAMQAW010000042">
    <property type="protein sequence ID" value="MCM2392725.1"/>
    <property type="molecule type" value="Genomic_DNA"/>
</dbReference>
<evidence type="ECO:0000313" key="2">
    <source>
        <dbReference type="EMBL" id="MCM2392725.1"/>
    </source>
</evidence>
<keyword evidence="3" id="KW-1185">Reference proteome</keyword>